<dbReference type="InterPro" id="IPR036188">
    <property type="entry name" value="FAD/NAD-bd_sf"/>
</dbReference>
<name>A0A1G8IVB7_9BURK</name>
<dbReference type="Proteomes" id="UP000199706">
    <property type="component" value="Unassembled WGS sequence"/>
</dbReference>
<evidence type="ECO:0000313" key="2">
    <source>
        <dbReference type="Proteomes" id="UP000199706"/>
    </source>
</evidence>
<gene>
    <name evidence="1" type="ORF">SAMN05216466_11925</name>
</gene>
<proteinExistence type="predicted"/>
<dbReference type="AlphaFoldDB" id="A0A1G8IVB7"/>
<dbReference type="SUPFAM" id="SSF51905">
    <property type="entry name" value="FAD/NAD(P)-binding domain"/>
    <property type="match status" value="1"/>
</dbReference>
<protein>
    <submittedName>
        <fullName evidence="1">Uncharacterized protein</fullName>
    </submittedName>
</protein>
<sequence>MSEFDVVVLGAGPAGVHAALARFGWADGCAVR</sequence>
<accession>A0A1G8IVB7</accession>
<evidence type="ECO:0000313" key="1">
    <source>
        <dbReference type="EMBL" id="SDI22783.1"/>
    </source>
</evidence>
<reference evidence="1 2" key="1">
    <citation type="submission" date="2016-10" db="EMBL/GenBank/DDBJ databases">
        <authorList>
            <person name="de Groot N.N."/>
        </authorList>
    </citation>
    <scope>NUCLEOTIDE SEQUENCE [LARGE SCALE GENOMIC DNA]</scope>
    <source>
        <strain evidence="1 2">LMG 2247</strain>
    </source>
</reference>
<dbReference type="EMBL" id="FNCJ01000019">
    <property type="protein sequence ID" value="SDI22783.1"/>
    <property type="molecule type" value="Genomic_DNA"/>
</dbReference>
<organism evidence="1 2">
    <name type="scientific">Paraburkholderia phenazinium</name>
    <dbReference type="NCBI Taxonomy" id="60549"/>
    <lineage>
        <taxon>Bacteria</taxon>
        <taxon>Pseudomonadati</taxon>
        <taxon>Pseudomonadota</taxon>
        <taxon>Betaproteobacteria</taxon>
        <taxon>Burkholderiales</taxon>
        <taxon>Burkholderiaceae</taxon>
        <taxon>Paraburkholderia</taxon>
    </lineage>
</organism>